<sequence length="310" mass="33948">MCLVTGDKEDLIPERTGAPKSESINSDGSSRNETSPLHKAKKVLKSGKDVGGFMLVHDHKNQKSKVFDFRETAPGASTQKMFTDRDEALVGGLAVAVPGEVKGMEEAHKQYGKLAWNTVVKPAADLARNGFMITKAWLGQKVKRPDLAKTLDIIAAEGAKAFYDGTLTDSIINAIQSANPKGILTRKDLKDYKVVVRDVVKTTYNGHTVISAPVPASGPVVLSILNILEGYKFSPKDVNKTSTYHKILEAFKFAYAQQQQLGDPADPAYKASVTEKMLKQISSIQENVHYQTCLQQYCTIQSIHVHSESL</sequence>
<feature type="region of interest" description="Disordered" evidence="1">
    <location>
        <begin position="1"/>
        <end position="38"/>
    </location>
</feature>
<feature type="compositionally biased region" description="Polar residues" evidence="1">
    <location>
        <begin position="22"/>
        <end position="35"/>
    </location>
</feature>
<dbReference type="Gene3D" id="1.10.246.130">
    <property type="match status" value="1"/>
</dbReference>
<reference evidence="2 3" key="1">
    <citation type="submission" date="2022-12" db="EMBL/GenBank/DDBJ databases">
        <title>Chromosome-level genome of Tegillarca granosa.</title>
        <authorList>
            <person name="Kim J."/>
        </authorList>
    </citation>
    <scope>NUCLEOTIDE SEQUENCE [LARGE SCALE GENOMIC DNA]</scope>
    <source>
        <strain evidence="2">Teg-2019</strain>
        <tissue evidence="2">Adductor muscle</tissue>
    </source>
</reference>
<dbReference type="SUPFAM" id="SSF56235">
    <property type="entry name" value="N-terminal nucleophile aminohydrolases (Ntn hydrolases)"/>
    <property type="match status" value="1"/>
</dbReference>
<comment type="caution">
    <text evidence="2">The sequence shown here is derived from an EMBL/GenBank/DDBJ whole genome shotgun (WGS) entry which is preliminary data.</text>
</comment>
<dbReference type="InterPro" id="IPR000101">
    <property type="entry name" value="GGT_peptidase"/>
</dbReference>
<dbReference type="Proteomes" id="UP001217089">
    <property type="component" value="Unassembled WGS sequence"/>
</dbReference>
<evidence type="ECO:0000313" key="3">
    <source>
        <dbReference type="Proteomes" id="UP001217089"/>
    </source>
</evidence>
<dbReference type="InterPro" id="IPR029055">
    <property type="entry name" value="Ntn_hydrolases_N"/>
</dbReference>
<dbReference type="PANTHER" id="PTHR11686:SF9">
    <property type="entry name" value="RE13973P"/>
    <property type="match status" value="1"/>
</dbReference>
<dbReference type="PANTHER" id="PTHR11686">
    <property type="entry name" value="GAMMA GLUTAMYL TRANSPEPTIDASE"/>
    <property type="match status" value="1"/>
</dbReference>
<protein>
    <recommendedName>
        <fullName evidence="4">Gamma-glutamyltransferase</fullName>
    </recommendedName>
</protein>
<dbReference type="EMBL" id="JARBDR010000811">
    <property type="protein sequence ID" value="KAJ8306735.1"/>
    <property type="molecule type" value="Genomic_DNA"/>
</dbReference>
<feature type="compositionally biased region" description="Basic and acidic residues" evidence="1">
    <location>
        <begin position="1"/>
        <end position="13"/>
    </location>
</feature>
<keyword evidence="3" id="KW-1185">Reference proteome</keyword>
<evidence type="ECO:0000256" key="1">
    <source>
        <dbReference type="SAM" id="MobiDB-lite"/>
    </source>
</evidence>
<name>A0ABQ9ETK2_TEGGR</name>
<dbReference type="Pfam" id="PF01019">
    <property type="entry name" value="G_glu_transpept"/>
    <property type="match status" value="2"/>
</dbReference>
<organism evidence="2 3">
    <name type="scientific">Tegillarca granosa</name>
    <name type="common">Malaysian cockle</name>
    <name type="synonym">Anadara granosa</name>
    <dbReference type="NCBI Taxonomy" id="220873"/>
    <lineage>
        <taxon>Eukaryota</taxon>
        <taxon>Metazoa</taxon>
        <taxon>Spiralia</taxon>
        <taxon>Lophotrochozoa</taxon>
        <taxon>Mollusca</taxon>
        <taxon>Bivalvia</taxon>
        <taxon>Autobranchia</taxon>
        <taxon>Pteriomorphia</taxon>
        <taxon>Arcoida</taxon>
        <taxon>Arcoidea</taxon>
        <taxon>Arcidae</taxon>
        <taxon>Tegillarca</taxon>
    </lineage>
</organism>
<gene>
    <name evidence="2" type="ORF">KUTeg_015776</name>
</gene>
<accession>A0ABQ9ETK2</accession>
<evidence type="ECO:0000313" key="2">
    <source>
        <dbReference type="EMBL" id="KAJ8306735.1"/>
    </source>
</evidence>
<proteinExistence type="predicted"/>
<evidence type="ECO:0008006" key="4">
    <source>
        <dbReference type="Google" id="ProtNLM"/>
    </source>
</evidence>
<dbReference type="PRINTS" id="PR01210">
    <property type="entry name" value="GGTRANSPTASE"/>
</dbReference>
<dbReference type="InterPro" id="IPR043138">
    <property type="entry name" value="GGT_lsub"/>
</dbReference>